<dbReference type="AlphaFoldDB" id="A0A645AS52"/>
<organism evidence="1">
    <name type="scientific">bioreactor metagenome</name>
    <dbReference type="NCBI Taxonomy" id="1076179"/>
    <lineage>
        <taxon>unclassified sequences</taxon>
        <taxon>metagenomes</taxon>
        <taxon>ecological metagenomes</taxon>
    </lineage>
</organism>
<comment type="caution">
    <text evidence="1">The sequence shown here is derived from an EMBL/GenBank/DDBJ whole genome shotgun (WGS) entry which is preliminary data.</text>
</comment>
<gene>
    <name evidence="1" type="ORF">SDC9_102904</name>
</gene>
<sequence length="137" mass="16065">MLPEVTQENVHLFLPYKAAKISSSMRKHSKLGIKEALLNFYHSRAYRLLEREETKLWHNSPEQIYAEYLRPATSTKRHYQNGPHHSKLLPYAAHIQGWRNQGMTMRGIAAELAKYGCVTTAQNICRFLKKNKRRKNK</sequence>
<proteinExistence type="predicted"/>
<accession>A0A645AS52</accession>
<protein>
    <submittedName>
        <fullName evidence="1">Uncharacterized protein</fullName>
    </submittedName>
</protein>
<reference evidence="1" key="1">
    <citation type="submission" date="2019-08" db="EMBL/GenBank/DDBJ databases">
        <authorList>
            <person name="Kucharzyk K."/>
            <person name="Murdoch R.W."/>
            <person name="Higgins S."/>
            <person name="Loffler F."/>
        </authorList>
    </citation>
    <scope>NUCLEOTIDE SEQUENCE</scope>
</reference>
<dbReference type="EMBL" id="VSSQ01015583">
    <property type="protein sequence ID" value="MPM56105.1"/>
    <property type="molecule type" value="Genomic_DNA"/>
</dbReference>
<name>A0A645AS52_9ZZZZ</name>
<evidence type="ECO:0000313" key="1">
    <source>
        <dbReference type="EMBL" id="MPM56105.1"/>
    </source>
</evidence>